<dbReference type="EMBL" id="CP132305">
    <property type="protein sequence ID" value="WLS00855.1"/>
    <property type="molecule type" value="Genomic_DNA"/>
</dbReference>
<organism evidence="1 2">
    <name type="scientific">Shinella sumterensis</name>
    <dbReference type="NCBI Taxonomy" id="1967501"/>
    <lineage>
        <taxon>Bacteria</taxon>
        <taxon>Pseudomonadati</taxon>
        <taxon>Pseudomonadota</taxon>
        <taxon>Alphaproteobacteria</taxon>
        <taxon>Hyphomicrobiales</taxon>
        <taxon>Rhizobiaceae</taxon>
        <taxon>Shinella</taxon>
    </lineage>
</organism>
<proteinExistence type="predicted"/>
<reference evidence="1 2" key="1">
    <citation type="submission" date="2023-08" db="EMBL/GenBank/DDBJ databases">
        <title>Pathogen: clinical or host-associated sample.</title>
        <authorList>
            <person name="Hergert J."/>
            <person name="Casey R."/>
            <person name="Wagner J."/>
            <person name="Young E.L."/>
            <person name="Oakeson K.F."/>
        </authorList>
    </citation>
    <scope>NUCLEOTIDE SEQUENCE [LARGE SCALE GENOMIC DNA]</scope>
    <source>
        <strain evidence="1 2">1760953</strain>
        <plasmid evidence="1 2">unnamed3</plasmid>
    </source>
</reference>
<name>A0AA50CUJ2_9HYPH</name>
<dbReference type="Proteomes" id="UP001234585">
    <property type="component" value="Plasmid unnamed3"/>
</dbReference>
<keyword evidence="2" id="KW-1185">Reference proteome</keyword>
<evidence type="ECO:0000313" key="2">
    <source>
        <dbReference type="Proteomes" id="UP001234585"/>
    </source>
</evidence>
<sequence>MLIALEASKIKPSDIDPIRLRELALDIERRAVFVSACQAWITAGREVSGIAAVIRETPWRFILTNSGQAIEVEHVDELEAAYWKAVDEMNVGRSCIGNEGHEEYVLEGIRNCLKVHRRASQFMTFEDDFARVEDAISNLFEGTGYIYNGENSFIPDDE</sequence>
<protein>
    <submittedName>
        <fullName evidence="1">Uncharacterized protein</fullName>
    </submittedName>
</protein>
<keyword evidence="1" id="KW-0614">Plasmid</keyword>
<geneLocation type="plasmid" evidence="1 2">
    <name>unnamed3</name>
</geneLocation>
<dbReference type="AlphaFoldDB" id="A0AA50CUJ2"/>
<evidence type="ECO:0000313" key="1">
    <source>
        <dbReference type="EMBL" id="WLS00855.1"/>
    </source>
</evidence>
<gene>
    <name evidence="1" type="ORF">Q9313_26145</name>
</gene>
<accession>A0AA50CUJ2</accession>
<dbReference type="RefSeq" id="WP_306040843.1">
    <property type="nucleotide sequence ID" value="NZ_CP132305.1"/>
</dbReference>